<dbReference type="OrthoDB" id="10456676at2759"/>
<dbReference type="EMBL" id="LDEV01001604">
    <property type="protein sequence ID" value="KLJ11320.1"/>
    <property type="molecule type" value="Genomic_DNA"/>
</dbReference>
<dbReference type="Proteomes" id="UP000053573">
    <property type="component" value="Unassembled WGS sequence"/>
</dbReference>
<protein>
    <submittedName>
        <fullName evidence="3">Uncharacterized protein</fullName>
    </submittedName>
</protein>
<organism evidence="3 4">
    <name type="scientific">Blastomyces silverae</name>
    <dbReference type="NCBI Taxonomy" id="2060906"/>
    <lineage>
        <taxon>Eukaryota</taxon>
        <taxon>Fungi</taxon>
        <taxon>Dikarya</taxon>
        <taxon>Ascomycota</taxon>
        <taxon>Pezizomycotina</taxon>
        <taxon>Eurotiomycetes</taxon>
        <taxon>Eurotiomycetidae</taxon>
        <taxon>Onygenales</taxon>
        <taxon>Ajellomycetaceae</taxon>
        <taxon>Blastomyces</taxon>
    </lineage>
</organism>
<reference evidence="4" key="1">
    <citation type="journal article" date="2015" name="PLoS Genet.">
        <title>The dynamic genome and transcriptome of the human fungal pathogen Blastomyces and close relative Emmonsia.</title>
        <authorList>
            <person name="Munoz J.F."/>
            <person name="Gauthier G.M."/>
            <person name="Desjardins C.A."/>
            <person name="Gallo J.E."/>
            <person name="Holder J."/>
            <person name="Sullivan T.D."/>
            <person name="Marty A.J."/>
            <person name="Carmen J.C."/>
            <person name="Chen Z."/>
            <person name="Ding L."/>
            <person name="Gujja S."/>
            <person name="Magrini V."/>
            <person name="Misas E."/>
            <person name="Mitreva M."/>
            <person name="Priest M."/>
            <person name="Saif S."/>
            <person name="Whiston E.A."/>
            <person name="Young S."/>
            <person name="Zeng Q."/>
            <person name="Goldman W.E."/>
            <person name="Mardis E.R."/>
            <person name="Taylor J.W."/>
            <person name="McEwen J.G."/>
            <person name="Clay O.K."/>
            <person name="Klein B.S."/>
            <person name="Cuomo C.A."/>
        </authorList>
    </citation>
    <scope>NUCLEOTIDE SEQUENCE [LARGE SCALE GENOMIC DNA]</scope>
    <source>
        <strain evidence="4">UAMH 139</strain>
    </source>
</reference>
<keyword evidence="4" id="KW-1185">Reference proteome</keyword>
<feature type="region of interest" description="Disordered" evidence="1">
    <location>
        <begin position="137"/>
        <end position="163"/>
    </location>
</feature>
<dbReference type="AlphaFoldDB" id="A0A0H1BJ33"/>
<name>A0A0H1BJ33_9EURO</name>
<gene>
    <name evidence="3" type="ORF">EMPG_13395</name>
</gene>
<keyword evidence="2" id="KW-0732">Signal</keyword>
<proteinExistence type="predicted"/>
<evidence type="ECO:0000256" key="1">
    <source>
        <dbReference type="SAM" id="MobiDB-lite"/>
    </source>
</evidence>
<evidence type="ECO:0000313" key="4">
    <source>
        <dbReference type="Proteomes" id="UP000053573"/>
    </source>
</evidence>
<sequence length="163" mass="19014">MLLHRLLKTAMLHICQTLPCTTPRQIQICPSKLHAQVNIRILLLCHNIIPLNTNSKFLHSTLPNNLRNSLLNITLTTRNNNNNNNTPLLLRPCNINTNLNPNRHDTTLHSLIINPWPNHHLHTYRNNRRDTLCRRHSLPQNDKYNPIPDRHLNHSHPRNLNTA</sequence>
<feature type="chain" id="PRO_5005199667" evidence="2">
    <location>
        <begin position="18"/>
        <end position="163"/>
    </location>
</feature>
<comment type="caution">
    <text evidence="3">The sequence shown here is derived from an EMBL/GenBank/DDBJ whole genome shotgun (WGS) entry which is preliminary data.</text>
</comment>
<evidence type="ECO:0000313" key="3">
    <source>
        <dbReference type="EMBL" id="KLJ11320.1"/>
    </source>
</evidence>
<feature type="signal peptide" evidence="2">
    <location>
        <begin position="1"/>
        <end position="17"/>
    </location>
</feature>
<evidence type="ECO:0000256" key="2">
    <source>
        <dbReference type="SAM" id="SignalP"/>
    </source>
</evidence>
<accession>A0A0H1BJ33</accession>